<organism evidence="1 2">
    <name type="scientific">Pogonophryne albipinna</name>
    <dbReference type="NCBI Taxonomy" id="1090488"/>
    <lineage>
        <taxon>Eukaryota</taxon>
        <taxon>Metazoa</taxon>
        <taxon>Chordata</taxon>
        <taxon>Craniata</taxon>
        <taxon>Vertebrata</taxon>
        <taxon>Euteleostomi</taxon>
        <taxon>Actinopterygii</taxon>
        <taxon>Neopterygii</taxon>
        <taxon>Teleostei</taxon>
        <taxon>Neoteleostei</taxon>
        <taxon>Acanthomorphata</taxon>
        <taxon>Eupercaria</taxon>
        <taxon>Perciformes</taxon>
        <taxon>Notothenioidei</taxon>
        <taxon>Pogonophryne</taxon>
    </lineage>
</organism>
<dbReference type="Proteomes" id="UP001219934">
    <property type="component" value="Unassembled WGS sequence"/>
</dbReference>
<proteinExistence type="predicted"/>
<feature type="non-terminal residue" evidence="1">
    <location>
        <position position="1"/>
    </location>
</feature>
<evidence type="ECO:0000313" key="1">
    <source>
        <dbReference type="EMBL" id="KAJ4924163.1"/>
    </source>
</evidence>
<protein>
    <submittedName>
        <fullName evidence="1">Uncharacterized protein</fullName>
    </submittedName>
</protein>
<comment type="caution">
    <text evidence="1">The sequence shown here is derived from an EMBL/GenBank/DDBJ whole genome shotgun (WGS) entry which is preliminary data.</text>
</comment>
<dbReference type="EMBL" id="JAPTMU010000023">
    <property type="protein sequence ID" value="KAJ4924163.1"/>
    <property type="molecule type" value="Genomic_DNA"/>
</dbReference>
<reference evidence="1" key="1">
    <citation type="submission" date="2022-11" db="EMBL/GenBank/DDBJ databases">
        <title>Chromosome-level genome of Pogonophryne albipinna.</title>
        <authorList>
            <person name="Jo E."/>
        </authorList>
    </citation>
    <scope>NUCLEOTIDE SEQUENCE</scope>
    <source>
        <strain evidence="1">SGF0006</strain>
        <tissue evidence="1">Muscle</tissue>
    </source>
</reference>
<evidence type="ECO:0000313" key="2">
    <source>
        <dbReference type="Proteomes" id="UP001219934"/>
    </source>
</evidence>
<accession>A0AAD6F887</accession>
<dbReference type="AlphaFoldDB" id="A0AAD6F887"/>
<keyword evidence="2" id="KW-1185">Reference proteome</keyword>
<feature type="non-terminal residue" evidence="1">
    <location>
        <position position="128"/>
    </location>
</feature>
<sequence>VVIEKFFCLKRKARTEGEKGNSNSFPAPRLPAMDDPRVLVQAAGHNYHSAGIDPLCIGSVDSSRSRSSIFILATKYIYNAVKEDHRCSMCSAVLSELCQIRCPCLPNCLIRIADVIVKPHGLTALPCG</sequence>
<name>A0AAD6F887_9TELE</name>
<gene>
    <name evidence="1" type="ORF">JOQ06_000403</name>
</gene>